<proteinExistence type="predicted"/>
<organism evidence="2">
    <name type="scientific">viral metagenome</name>
    <dbReference type="NCBI Taxonomy" id="1070528"/>
    <lineage>
        <taxon>unclassified sequences</taxon>
        <taxon>metagenomes</taxon>
        <taxon>organismal metagenomes</taxon>
    </lineage>
</organism>
<protein>
    <submittedName>
        <fullName evidence="2">Uncharacterized protein</fullName>
    </submittedName>
</protein>
<evidence type="ECO:0000256" key="1">
    <source>
        <dbReference type="SAM" id="Phobius"/>
    </source>
</evidence>
<feature type="transmembrane region" description="Helical" evidence="1">
    <location>
        <begin position="6"/>
        <end position="26"/>
    </location>
</feature>
<name>A0A6C0ENJ4_9ZZZZ</name>
<keyword evidence="1" id="KW-1133">Transmembrane helix</keyword>
<dbReference type="AlphaFoldDB" id="A0A6C0ENJ4"/>
<dbReference type="EMBL" id="MN738884">
    <property type="protein sequence ID" value="QHT29879.1"/>
    <property type="molecule type" value="Genomic_DNA"/>
</dbReference>
<sequence>MRITKYVSIPVFALSFLFGLLAVYMFNQGETRKIYVYPTPENLKKIQYKDGTDTCFEFKQMEVACPANDTLMSKLPVQA</sequence>
<accession>A0A6C0ENJ4</accession>
<evidence type="ECO:0000313" key="2">
    <source>
        <dbReference type="EMBL" id="QHT29879.1"/>
    </source>
</evidence>
<keyword evidence="1" id="KW-0812">Transmembrane</keyword>
<reference evidence="2" key="1">
    <citation type="journal article" date="2020" name="Nature">
        <title>Giant virus diversity and host interactions through global metagenomics.</title>
        <authorList>
            <person name="Schulz F."/>
            <person name="Roux S."/>
            <person name="Paez-Espino D."/>
            <person name="Jungbluth S."/>
            <person name="Walsh D.A."/>
            <person name="Denef V.J."/>
            <person name="McMahon K.D."/>
            <person name="Konstantinidis K.T."/>
            <person name="Eloe-Fadrosh E.A."/>
            <person name="Kyrpides N.C."/>
            <person name="Woyke T."/>
        </authorList>
    </citation>
    <scope>NUCLEOTIDE SEQUENCE</scope>
    <source>
        <strain evidence="2">GVMAG-M-3300009068-24</strain>
    </source>
</reference>
<keyword evidence="1" id="KW-0472">Membrane</keyword>